<dbReference type="AlphaFoldDB" id="A0A1Q2L4A0"/>
<evidence type="ECO:0000256" key="1">
    <source>
        <dbReference type="ARBA" id="ARBA00009981"/>
    </source>
</evidence>
<keyword evidence="4" id="KW-1185">Reference proteome</keyword>
<gene>
    <name evidence="3" type="ORF">B0X71_17285</name>
</gene>
<dbReference type="Pfam" id="PF02604">
    <property type="entry name" value="PhdYeFM_antitox"/>
    <property type="match status" value="1"/>
</dbReference>
<dbReference type="NCBIfam" id="TIGR01552">
    <property type="entry name" value="phd_fam"/>
    <property type="match status" value="1"/>
</dbReference>
<comment type="similarity">
    <text evidence="1 2">Belongs to the phD/YefM antitoxin family.</text>
</comment>
<dbReference type="RefSeq" id="WP_077590582.1">
    <property type="nucleotide sequence ID" value="NZ_CP019640.1"/>
</dbReference>
<proteinExistence type="inferred from homology"/>
<reference evidence="3 4" key="1">
    <citation type="submission" date="2017-02" db="EMBL/GenBank/DDBJ databases">
        <title>The complete genomic sequence of a novel cold adapted crude oil-degrading bacterium Planococcus qaidamina Y42.</title>
        <authorList>
            <person name="Yang R."/>
        </authorList>
    </citation>
    <scope>NUCLEOTIDE SEQUENCE [LARGE SCALE GENOMIC DNA]</scope>
    <source>
        <strain evidence="3 4">Y42</strain>
    </source>
</reference>
<dbReference type="KEGG" id="pmar:B0X71_17285"/>
<evidence type="ECO:0000313" key="3">
    <source>
        <dbReference type="EMBL" id="AQQ54682.1"/>
    </source>
</evidence>
<dbReference type="Gene3D" id="3.40.1620.10">
    <property type="entry name" value="YefM-like domain"/>
    <property type="match status" value="1"/>
</dbReference>
<name>A0A1Q2L4A0_9BACL</name>
<dbReference type="SUPFAM" id="SSF143120">
    <property type="entry name" value="YefM-like"/>
    <property type="match status" value="1"/>
</dbReference>
<dbReference type="EMBL" id="CP019640">
    <property type="protein sequence ID" value="AQQ54682.1"/>
    <property type="molecule type" value="Genomic_DNA"/>
</dbReference>
<sequence>MLKTADVKVQSISGAKRDFSKIIKEVVGSGQPTFVFNRNEPAAVILSNDMYESLVRRCRELEDELYGDKEKRFSMELFDE</sequence>
<accession>A0A1Q2L4A0</accession>
<dbReference type="OrthoDB" id="5297687at2"/>
<dbReference type="InterPro" id="IPR006442">
    <property type="entry name" value="Antitoxin_Phd/YefM"/>
</dbReference>
<protein>
    <recommendedName>
        <fullName evidence="2">Antitoxin</fullName>
    </recommendedName>
</protein>
<dbReference type="InterPro" id="IPR036165">
    <property type="entry name" value="YefM-like_sf"/>
</dbReference>
<comment type="function">
    <text evidence="2">Antitoxin component of a type II toxin-antitoxin (TA) system.</text>
</comment>
<evidence type="ECO:0000256" key="2">
    <source>
        <dbReference type="RuleBase" id="RU362080"/>
    </source>
</evidence>
<organism evidence="3 4">
    <name type="scientific">Planococcus lenghuensis</name>
    <dbReference type="NCBI Taxonomy" id="2213202"/>
    <lineage>
        <taxon>Bacteria</taxon>
        <taxon>Bacillati</taxon>
        <taxon>Bacillota</taxon>
        <taxon>Bacilli</taxon>
        <taxon>Bacillales</taxon>
        <taxon>Caryophanaceae</taxon>
        <taxon>Planococcus</taxon>
    </lineage>
</organism>
<evidence type="ECO:0000313" key="4">
    <source>
        <dbReference type="Proteomes" id="UP000188184"/>
    </source>
</evidence>
<dbReference type="Proteomes" id="UP000188184">
    <property type="component" value="Chromosome"/>
</dbReference>